<dbReference type="SUPFAM" id="SSF74788">
    <property type="entry name" value="Cullin repeat-like"/>
    <property type="match status" value="1"/>
</dbReference>
<evidence type="ECO:0000256" key="3">
    <source>
        <dbReference type="ARBA" id="ARBA00020983"/>
    </source>
</evidence>
<keyword evidence="5" id="KW-0653">Protein transport</keyword>
<evidence type="ECO:0000256" key="9">
    <source>
        <dbReference type="SAM" id="MobiDB-lite"/>
    </source>
</evidence>
<dbReference type="InterPro" id="IPR007255">
    <property type="entry name" value="COG8"/>
</dbReference>
<feature type="region of interest" description="Disordered" evidence="9">
    <location>
        <begin position="617"/>
        <end position="683"/>
    </location>
</feature>
<dbReference type="Pfam" id="PF04124">
    <property type="entry name" value="Dor1"/>
    <property type="match status" value="1"/>
</dbReference>
<feature type="domain" description="Ubiquitin-like" evidence="10">
    <location>
        <begin position="108"/>
        <end position="178"/>
    </location>
</feature>
<dbReference type="InterPro" id="IPR029071">
    <property type="entry name" value="Ubiquitin-like_domsf"/>
</dbReference>
<name>A0A813DU69_POLGL</name>
<dbReference type="PANTHER" id="PTHR21311">
    <property type="entry name" value="CONSERVED OLIGOMERIC GOLGI COMPLEX COMPONENT 8"/>
    <property type="match status" value="1"/>
</dbReference>
<accession>A0A813DU69</accession>
<dbReference type="InterPro" id="IPR000626">
    <property type="entry name" value="Ubiquitin-like_dom"/>
</dbReference>
<evidence type="ECO:0000313" key="12">
    <source>
        <dbReference type="Proteomes" id="UP000654075"/>
    </source>
</evidence>
<proteinExistence type="inferred from homology"/>
<dbReference type="PROSITE" id="PS50053">
    <property type="entry name" value="UBIQUITIN_2"/>
    <property type="match status" value="1"/>
</dbReference>
<dbReference type="EMBL" id="CAJNNV010005975">
    <property type="protein sequence ID" value="CAE8592909.1"/>
    <property type="molecule type" value="Genomic_DNA"/>
</dbReference>
<feature type="region of interest" description="Disordered" evidence="9">
    <location>
        <begin position="64"/>
        <end position="105"/>
    </location>
</feature>
<dbReference type="SMART" id="SM00213">
    <property type="entry name" value="UBQ"/>
    <property type="match status" value="1"/>
</dbReference>
<dbReference type="SUPFAM" id="SSF54236">
    <property type="entry name" value="Ubiquitin-like"/>
    <property type="match status" value="1"/>
</dbReference>
<feature type="compositionally biased region" description="Pro residues" evidence="9">
    <location>
        <begin position="79"/>
        <end position="94"/>
    </location>
</feature>
<evidence type="ECO:0000256" key="1">
    <source>
        <dbReference type="ARBA" id="ARBA00004395"/>
    </source>
</evidence>
<sequence length="683" mass="72478">MADSYAAAEGMLLNVAQVAFLTTLLSEGSWTQLILLGNDSTAASCGSEPRQDKDTEGAVVAIGGSASTGRDKGVGKGKGPPPPLPGTGPRPSGGPHPASGSTDRGPSLQIVAQMMDGRELQLELFASAFVQQLADEVGDLLGISQHRVRLTFGAAILQQKDTLASCGIADGDAVSVVVLPPIYGRLAEAKFSQHVKVPESVISAKLELHDALEAAGRLQSQSMAVFVSGEAIQVLSMIKDQVAVQRANLRNALAGQLKTDIHLPACVRIVGYLRRVQRHTEDDLQRLFIEHRSCFLESHKQQVELLRSSRGSVGTALRNAADLLRTHVYDIGTQYKALFPQDDGPLGIWLNEQVMWLVGLLRCHVLPRANEVSAGSKQQASRSGPGAGGSVGSALKMDAAQLTTVLRQCLHASSTLKRLGGHFFPAVANIFEARMERNSREMLDNALITFHAELGRYDWVPSTALSGGTVGPGSTEGAAASGPGWLHPQALDLTRHRPLAVFANDFVQAFNELRQCTLYGLRVPVVSHCYECLMAAVNMLRSVVATQTLQPASSKAPEFARMCRHFADILVPLIASHLEALFGSGGRLDVGSVVAAMVPDLIQAEVEVEYSHAGGLTELEEPPKHSPEAEQLPADSSATTSGQTRSDETAASPQSGYPPAVTQPPALNESLLEATPLGGAEGQ</sequence>
<evidence type="ECO:0000256" key="2">
    <source>
        <dbReference type="ARBA" id="ARBA00006419"/>
    </source>
</evidence>
<dbReference type="GO" id="GO:0000139">
    <property type="term" value="C:Golgi membrane"/>
    <property type="evidence" value="ECO:0007669"/>
    <property type="project" value="UniProtKB-SubCell"/>
</dbReference>
<dbReference type="CDD" id="cd17039">
    <property type="entry name" value="Ubl_ubiquitin_like"/>
    <property type="match status" value="1"/>
</dbReference>
<dbReference type="InterPro" id="IPR016159">
    <property type="entry name" value="Cullin_repeat-like_dom_sf"/>
</dbReference>
<keyword evidence="12" id="KW-1185">Reference proteome</keyword>
<dbReference type="Gene3D" id="3.10.20.90">
    <property type="entry name" value="Phosphatidylinositol 3-kinase Catalytic Subunit, Chain A, domain 1"/>
    <property type="match status" value="1"/>
</dbReference>
<evidence type="ECO:0000256" key="5">
    <source>
        <dbReference type="ARBA" id="ARBA00022927"/>
    </source>
</evidence>
<dbReference type="Proteomes" id="UP000654075">
    <property type="component" value="Unassembled WGS sequence"/>
</dbReference>
<feature type="compositionally biased region" description="Polar residues" evidence="9">
    <location>
        <begin position="634"/>
        <end position="655"/>
    </location>
</feature>
<gene>
    <name evidence="11" type="ORF">PGLA1383_LOCUS11526</name>
</gene>
<dbReference type="AlphaFoldDB" id="A0A813DU69"/>
<evidence type="ECO:0000313" key="11">
    <source>
        <dbReference type="EMBL" id="CAE8592909.1"/>
    </source>
</evidence>
<dbReference type="GO" id="GO:0006891">
    <property type="term" value="P:intra-Golgi vesicle-mediated transport"/>
    <property type="evidence" value="ECO:0007669"/>
    <property type="project" value="TreeGrafter"/>
</dbReference>
<evidence type="ECO:0000256" key="8">
    <source>
        <dbReference type="ARBA" id="ARBA00031347"/>
    </source>
</evidence>
<protein>
    <recommendedName>
        <fullName evidence="3">Conserved oligomeric Golgi complex subunit 8</fullName>
    </recommendedName>
    <alternativeName>
        <fullName evidence="8">Component of oligomeric Golgi complex 8</fullName>
    </alternativeName>
</protein>
<dbReference type="OrthoDB" id="1661054at2759"/>
<evidence type="ECO:0000256" key="7">
    <source>
        <dbReference type="ARBA" id="ARBA00023136"/>
    </source>
</evidence>
<dbReference type="GO" id="GO:0017119">
    <property type="term" value="C:Golgi transport complex"/>
    <property type="evidence" value="ECO:0007669"/>
    <property type="project" value="InterPro"/>
</dbReference>
<organism evidence="11 12">
    <name type="scientific">Polarella glacialis</name>
    <name type="common">Dinoflagellate</name>
    <dbReference type="NCBI Taxonomy" id="89957"/>
    <lineage>
        <taxon>Eukaryota</taxon>
        <taxon>Sar</taxon>
        <taxon>Alveolata</taxon>
        <taxon>Dinophyceae</taxon>
        <taxon>Suessiales</taxon>
        <taxon>Suessiaceae</taxon>
        <taxon>Polarella</taxon>
    </lineage>
</organism>
<dbReference type="GO" id="GO:0015031">
    <property type="term" value="P:protein transport"/>
    <property type="evidence" value="ECO:0007669"/>
    <property type="project" value="UniProtKB-KW"/>
</dbReference>
<dbReference type="PANTHER" id="PTHR21311:SF0">
    <property type="entry name" value="CONSERVED OLIGOMERIC GOLGI COMPLEX SUBUNIT 8"/>
    <property type="match status" value="1"/>
</dbReference>
<comment type="similarity">
    <text evidence="2">Belongs to the COG8 family.</text>
</comment>
<dbReference type="Pfam" id="PF00240">
    <property type="entry name" value="ubiquitin"/>
    <property type="match status" value="1"/>
</dbReference>
<comment type="caution">
    <text evidence="11">The sequence shown here is derived from an EMBL/GenBank/DDBJ whole genome shotgun (WGS) entry which is preliminary data.</text>
</comment>
<keyword evidence="4" id="KW-0813">Transport</keyword>
<evidence type="ECO:0000256" key="4">
    <source>
        <dbReference type="ARBA" id="ARBA00022448"/>
    </source>
</evidence>
<evidence type="ECO:0000259" key="10">
    <source>
        <dbReference type="PROSITE" id="PS50053"/>
    </source>
</evidence>
<keyword evidence="6" id="KW-0333">Golgi apparatus</keyword>
<comment type="subcellular location">
    <subcellularLocation>
        <location evidence="1">Golgi apparatus membrane</location>
        <topology evidence="1">Peripheral membrane protein</topology>
    </subcellularLocation>
</comment>
<keyword evidence="7" id="KW-0472">Membrane</keyword>
<evidence type="ECO:0000256" key="6">
    <source>
        <dbReference type="ARBA" id="ARBA00023034"/>
    </source>
</evidence>
<reference evidence="11" key="1">
    <citation type="submission" date="2021-02" db="EMBL/GenBank/DDBJ databases">
        <authorList>
            <person name="Dougan E. K."/>
            <person name="Rhodes N."/>
            <person name="Thang M."/>
            <person name="Chan C."/>
        </authorList>
    </citation>
    <scope>NUCLEOTIDE SEQUENCE</scope>
</reference>